<accession>A0A183AK67</accession>
<gene>
    <name evidence="1" type="ORF">ECPE_LOCUS7352</name>
</gene>
<dbReference type="AlphaFoldDB" id="A0A183AK67"/>
<sequence>MDQSVLCYFKCSFQKDLLEYVLSSVEDEQRSIKTEVDILTASDLVKKTRMSLHPHVLINAFIKSGFKAT</sequence>
<protein>
    <submittedName>
        <fullName evidence="3">Transcriptional regulator</fullName>
    </submittedName>
</protein>
<reference evidence="3" key="1">
    <citation type="submission" date="2016-06" db="UniProtKB">
        <authorList>
            <consortium name="WormBaseParasite"/>
        </authorList>
    </citation>
    <scope>IDENTIFICATION</scope>
</reference>
<evidence type="ECO:0000313" key="3">
    <source>
        <dbReference type="WBParaSite" id="ECPE_0000736801-mRNA-1"/>
    </source>
</evidence>
<dbReference type="EMBL" id="UZAN01044484">
    <property type="protein sequence ID" value="VDP80861.1"/>
    <property type="molecule type" value="Genomic_DNA"/>
</dbReference>
<dbReference type="Proteomes" id="UP000272942">
    <property type="component" value="Unassembled WGS sequence"/>
</dbReference>
<organism evidence="3">
    <name type="scientific">Echinostoma caproni</name>
    <dbReference type="NCBI Taxonomy" id="27848"/>
    <lineage>
        <taxon>Eukaryota</taxon>
        <taxon>Metazoa</taxon>
        <taxon>Spiralia</taxon>
        <taxon>Lophotrochozoa</taxon>
        <taxon>Platyhelminthes</taxon>
        <taxon>Trematoda</taxon>
        <taxon>Digenea</taxon>
        <taxon>Plagiorchiida</taxon>
        <taxon>Echinostomata</taxon>
        <taxon>Echinostomatoidea</taxon>
        <taxon>Echinostomatidae</taxon>
        <taxon>Echinostoma</taxon>
    </lineage>
</organism>
<evidence type="ECO:0000313" key="1">
    <source>
        <dbReference type="EMBL" id="VDP80861.1"/>
    </source>
</evidence>
<keyword evidence="2" id="KW-1185">Reference proteome</keyword>
<proteinExistence type="predicted"/>
<evidence type="ECO:0000313" key="2">
    <source>
        <dbReference type="Proteomes" id="UP000272942"/>
    </source>
</evidence>
<name>A0A183AK67_9TREM</name>
<dbReference type="OrthoDB" id="6157693at2759"/>
<dbReference type="WBParaSite" id="ECPE_0000736801-mRNA-1">
    <property type="protein sequence ID" value="ECPE_0000736801-mRNA-1"/>
    <property type="gene ID" value="ECPE_0000736801"/>
</dbReference>
<reference evidence="1 2" key="2">
    <citation type="submission" date="2018-11" db="EMBL/GenBank/DDBJ databases">
        <authorList>
            <consortium name="Pathogen Informatics"/>
        </authorList>
    </citation>
    <scope>NUCLEOTIDE SEQUENCE [LARGE SCALE GENOMIC DNA]</scope>
    <source>
        <strain evidence="1 2">Egypt</strain>
    </source>
</reference>